<evidence type="ECO:0000313" key="2">
    <source>
        <dbReference type="EMBL" id="KAK9939562.1"/>
    </source>
</evidence>
<dbReference type="Proteomes" id="UP001457282">
    <property type="component" value="Unassembled WGS sequence"/>
</dbReference>
<keyword evidence="3" id="KW-1185">Reference proteome</keyword>
<protein>
    <recommendedName>
        <fullName evidence="4">Transmembrane protein</fullName>
    </recommendedName>
</protein>
<proteinExistence type="predicted"/>
<comment type="caution">
    <text evidence="2">The sequence shown here is derived from an EMBL/GenBank/DDBJ whole genome shotgun (WGS) entry which is preliminary data.</text>
</comment>
<dbReference type="EMBL" id="JBEDUW010000003">
    <property type="protein sequence ID" value="KAK9939562.1"/>
    <property type="molecule type" value="Genomic_DNA"/>
</dbReference>
<name>A0AAW1XSJ5_RUBAR</name>
<keyword evidence="1" id="KW-0472">Membrane</keyword>
<reference evidence="2 3" key="1">
    <citation type="journal article" date="2023" name="G3 (Bethesda)">
        <title>A chromosome-length genome assembly and annotation of blackberry (Rubus argutus, cv. 'Hillquist').</title>
        <authorList>
            <person name="Bruna T."/>
            <person name="Aryal R."/>
            <person name="Dudchenko O."/>
            <person name="Sargent D.J."/>
            <person name="Mead D."/>
            <person name="Buti M."/>
            <person name="Cavallini A."/>
            <person name="Hytonen T."/>
            <person name="Andres J."/>
            <person name="Pham M."/>
            <person name="Weisz D."/>
            <person name="Mascagni F."/>
            <person name="Usai G."/>
            <person name="Natali L."/>
            <person name="Bassil N."/>
            <person name="Fernandez G.E."/>
            <person name="Lomsadze A."/>
            <person name="Armour M."/>
            <person name="Olukolu B."/>
            <person name="Poorten T."/>
            <person name="Britton C."/>
            <person name="Davik J."/>
            <person name="Ashrafi H."/>
            <person name="Aiden E.L."/>
            <person name="Borodovsky M."/>
            <person name="Worthington M."/>
        </authorList>
    </citation>
    <scope>NUCLEOTIDE SEQUENCE [LARGE SCALE GENOMIC DNA]</scope>
    <source>
        <strain evidence="2">PI 553951</strain>
    </source>
</reference>
<keyword evidence="1" id="KW-0812">Transmembrane</keyword>
<evidence type="ECO:0000313" key="3">
    <source>
        <dbReference type="Proteomes" id="UP001457282"/>
    </source>
</evidence>
<accession>A0AAW1XSJ5</accession>
<feature type="transmembrane region" description="Helical" evidence="1">
    <location>
        <begin position="42"/>
        <end position="63"/>
    </location>
</feature>
<evidence type="ECO:0000256" key="1">
    <source>
        <dbReference type="SAM" id="Phobius"/>
    </source>
</evidence>
<organism evidence="2 3">
    <name type="scientific">Rubus argutus</name>
    <name type="common">Southern blackberry</name>
    <dbReference type="NCBI Taxonomy" id="59490"/>
    <lineage>
        <taxon>Eukaryota</taxon>
        <taxon>Viridiplantae</taxon>
        <taxon>Streptophyta</taxon>
        <taxon>Embryophyta</taxon>
        <taxon>Tracheophyta</taxon>
        <taxon>Spermatophyta</taxon>
        <taxon>Magnoliopsida</taxon>
        <taxon>eudicotyledons</taxon>
        <taxon>Gunneridae</taxon>
        <taxon>Pentapetalae</taxon>
        <taxon>rosids</taxon>
        <taxon>fabids</taxon>
        <taxon>Rosales</taxon>
        <taxon>Rosaceae</taxon>
        <taxon>Rosoideae</taxon>
        <taxon>Rosoideae incertae sedis</taxon>
        <taxon>Rubus</taxon>
    </lineage>
</organism>
<keyword evidence="1" id="KW-1133">Transmembrane helix</keyword>
<evidence type="ECO:0008006" key="4">
    <source>
        <dbReference type="Google" id="ProtNLM"/>
    </source>
</evidence>
<dbReference type="AlphaFoldDB" id="A0AAW1XSJ5"/>
<feature type="transmembrane region" description="Helical" evidence="1">
    <location>
        <begin position="12"/>
        <end position="30"/>
    </location>
</feature>
<sequence length="71" mass="8363">MIDQLSRGTMRLVLELKWWFVDLVVWVLWYDECTVMSLVMKPWLSNAVVVVWGRGGVMAAVMLKHGLILWW</sequence>
<gene>
    <name evidence="2" type="ORF">M0R45_016254</name>
</gene>